<gene>
    <name evidence="7" type="primary">pth</name>
    <name evidence="10" type="ORF">A2V71_04030</name>
</gene>
<evidence type="ECO:0000256" key="7">
    <source>
        <dbReference type="HAMAP-Rule" id="MF_00083"/>
    </source>
</evidence>
<keyword evidence="2 7" id="KW-0820">tRNA-binding</keyword>
<feature type="binding site" evidence="7">
    <location>
        <position position="14"/>
    </location>
    <ligand>
        <name>tRNA</name>
        <dbReference type="ChEBI" id="CHEBI:17843"/>
    </ligand>
</feature>
<feature type="binding site" evidence="7">
    <location>
        <position position="65"/>
    </location>
    <ligand>
        <name>tRNA</name>
        <dbReference type="ChEBI" id="CHEBI:17843"/>
    </ligand>
</feature>
<comment type="catalytic activity">
    <reaction evidence="7 8">
        <text>an N-acyl-L-alpha-aminoacyl-tRNA + H2O = an N-acyl-L-amino acid + a tRNA + H(+)</text>
        <dbReference type="Rhea" id="RHEA:54448"/>
        <dbReference type="Rhea" id="RHEA-COMP:10123"/>
        <dbReference type="Rhea" id="RHEA-COMP:13883"/>
        <dbReference type="ChEBI" id="CHEBI:15377"/>
        <dbReference type="ChEBI" id="CHEBI:15378"/>
        <dbReference type="ChEBI" id="CHEBI:59874"/>
        <dbReference type="ChEBI" id="CHEBI:78442"/>
        <dbReference type="ChEBI" id="CHEBI:138191"/>
        <dbReference type="EC" id="3.1.1.29"/>
    </reaction>
</comment>
<dbReference type="InterPro" id="IPR036416">
    <property type="entry name" value="Pept_tRNA_hydro_sf"/>
</dbReference>
<dbReference type="InterPro" id="IPR001328">
    <property type="entry name" value="Pept_tRNA_hydro"/>
</dbReference>
<feature type="binding site" evidence="7">
    <location>
        <position position="67"/>
    </location>
    <ligand>
        <name>tRNA</name>
        <dbReference type="ChEBI" id="CHEBI:17843"/>
    </ligand>
</feature>
<feature type="site" description="Discriminates between blocked and unblocked aminoacyl-tRNA" evidence="7">
    <location>
        <position position="9"/>
    </location>
</feature>
<comment type="subunit">
    <text evidence="7">Monomer.</text>
</comment>
<dbReference type="EC" id="3.1.1.29" evidence="1 7"/>
<evidence type="ECO:0000256" key="4">
    <source>
        <dbReference type="ARBA" id="ARBA00022884"/>
    </source>
</evidence>
<reference evidence="10 11" key="1">
    <citation type="journal article" date="2016" name="Nat. Commun.">
        <title>Thousands of microbial genomes shed light on interconnected biogeochemical processes in an aquifer system.</title>
        <authorList>
            <person name="Anantharaman K."/>
            <person name="Brown C.T."/>
            <person name="Hug L.A."/>
            <person name="Sharon I."/>
            <person name="Castelle C.J."/>
            <person name="Probst A.J."/>
            <person name="Thomas B.C."/>
            <person name="Singh A."/>
            <person name="Wilkins M.J."/>
            <person name="Karaoz U."/>
            <person name="Brodie E.L."/>
            <person name="Williams K.H."/>
            <person name="Hubbard S.S."/>
            <person name="Banfield J.F."/>
        </authorList>
    </citation>
    <scope>NUCLEOTIDE SEQUENCE [LARGE SCALE GENOMIC DNA]</scope>
</reference>
<dbReference type="NCBIfam" id="TIGR00447">
    <property type="entry name" value="pth"/>
    <property type="match status" value="1"/>
</dbReference>
<comment type="caution">
    <text evidence="7">Lacks conserved residue(s) required for the propagation of feature annotation.</text>
</comment>
<evidence type="ECO:0000256" key="3">
    <source>
        <dbReference type="ARBA" id="ARBA00022801"/>
    </source>
</evidence>
<organism evidence="10 11">
    <name type="scientific">Candidatus Berkelbacteria bacterium RBG_13_40_8</name>
    <dbReference type="NCBI Taxonomy" id="1797467"/>
    <lineage>
        <taxon>Bacteria</taxon>
        <taxon>Candidatus Berkelbacteria</taxon>
    </lineage>
</organism>
<feature type="site" description="Stabilizes the basic form of H active site to accept a proton" evidence="7">
    <location>
        <position position="92"/>
    </location>
</feature>
<proteinExistence type="inferred from homology"/>
<dbReference type="PANTHER" id="PTHR17224">
    <property type="entry name" value="PEPTIDYL-TRNA HYDROLASE"/>
    <property type="match status" value="1"/>
</dbReference>
<dbReference type="PROSITE" id="PS01195">
    <property type="entry name" value="PEPT_TRNA_HYDROL_1"/>
    <property type="match status" value="1"/>
</dbReference>
<dbReference type="GO" id="GO:0072344">
    <property type="term" value="P:rescue of stalled ribosome"/>
    <property type="evidence" value="ECO:0007669"/>
    <property type="project" value="UniProtKB-UniRule"/>
</dbReference>
<comment type="subcellular location">
    <subcellularLocation>
        <location evidence="7">Cytoplasm</location>
    </subcellularLocation>
</comment>
<evidence type="ECO:0000256" key="9">
    <source>
        <dbReference type="RuleBase" id="RU004320"/>
    </source>
</evidence>
<dbReference type="GO" id="GO:0006515">
    <property type="term" value="P:protein quality control for misfolded or incompletely synthesized proteins"/>
    <property type="evidence" value="ECO:0007669"/>
    <property type="project" value="UniProtKB-UniRule"/>
</dbReference>
<sequence length="181" mass="20860">MRLIIGLGNPGEKYEHTRHNIGFLILEKIAEKRGVVFRLESMYEARFAEMGELDHRIKLVQPQTFMNESGRAISKIKNYWKVDSEDIWVIHDDVDLEFGKIKVVLGGSSAGHKGVQSIIDNIGEEFWRIRVGVGKNDEIPTDEWVLKNFDDTKKMEEIIDRVADFVLESLSKEIQEQTITI</sequence>
<comment type="function">
    <text evidence="7">Hydrolyzes ribosome-free peptidyl-tRNAs (with 1 or more amino acids incorporated), which drop off the ribosome during protein synthesis, or as a result of ribosome stalling.</text>
</comment>
<comment type="caution">
    <text evidence="10">The sequence shown here is derived from an EMBL/GenBank/DDBJ whole genome shotgun (WGS) entry which is preliminary data.</text>
</comment>
<dbReference type="GO" id="GO:0005737">
    <property type="term" value="C:cytoplasm"/>
    <property type="evidence" value="ECO:0007669"/>
    <property type="project" value="UniProtKB-SubCell"/>
</dbReference>
<dbReference type="GO" id="GO:0000049">
    <property type="term" value="F:tRNA binding"/>
    <property type="evidence" value="ECO:0007669"/>
    <property type="project" value="UniProtKB-UniRule"/>
</dbReference>
<keyword evidence="4 7" id="KW-0694">RNA-binding</keyword>
<evidence type="ECO:0000313" key="10">
    <source>
        <dbReference type="EMBL" id="OGD56278.1"/>
    </source>
</evidence>
<evidence type="ECO:0000256" key="2">
    <source>
        <dbReference type="ARBA" id="ARBA00022555"/>
    </source>
</evidence>
<dbReference type="AlphaFoldDB" id="A0A1F5DMA2"/>
<keyword evidence="3 7" id="KW-0378">Hydrolase</keyword>
<dbReference type="GO" id="GO:0004045">
    <property type="term" value="F:peptidyl-tRNA hydrolase activity"/>
    <property type="evidence" value="ECO:0007669"/>
    <property type="project" value="UniProtKB-UniRule"/>
</dbReference>
<protein>
    <recommendedName>
        <fullName evidence="6 7">Peptidyl-tRNA hydrolase</fullName>
        <shortName evidence="7">Pth</shortName>
        <ecNumber evidence="1 7">3.1.1.29</ecNumber>
    </recommendedName>
</protein>
<dbReference type="Pfam" id="PF01195">
    <property type="entry name" value="Pept_tRNA_hydro"/>
    <property type="match status" value="1"/>
</dbReference>
<dbReference type="SUPFAM" id="SSF53178">
    <property type="entry name" value="Peptidyl-tRNA hydrolase-like"/>
    <property type="match status" value="1"/>
</dbReference>
<evidence type="ECO:0000313" key="11">
    <source>
        <dbReference type="Proteomes" id="UP000178764"/>
    </source>
</evidence>
<accession>A0A1F5DMA2</accession>
<evidence type="ECO:0000256" key="6">
    <source>
        <dbReference type="ARBA" id="ARBA00050038"/>
    </source>
</evidence>
<dbReference type="Proteomes" id="UP000178764">
    <property type="component" value="Unassembled WGS sequence"/>
</dbReference>
<evidence type="ECO:0000256" key="5">
    <source>
        <dbReference type="ARBA" id="ARBA00038063"/>
    </source>
</evidence>
<comment type="function">
    <text evidence="7">Catalyzes the release of premature peptidyl moieties from peptidyl-tRNA molecules trapped in stalled 50S ribosomal subunits, and thus maintains levels of free tRNAs and 50S ribosomes.</text>
</comment>
<dbReference type="HAMAP" id="MF_00083">
    <property type="entry name" value="Pept_tRNA_hydro_bact"/>
    <property type="match status" value="1"/>
</dbReference>
<evidence type="ECO:0000256" key="1">
    <source>
        <dbReference type="ARBA" id="ARBA00013260"/>
    </source>
</evidence>
<dbReference type="Gene3D" id="3.40.50.1470">
    <property type="entry name" value="Peptidyl-tRNA hydrolase"/>
    <property type="match status" value="1"/>
</dbReference>
<name>A0A1F5DMA2_9BACT</name>
<evidence type="ECO:0000256" key="8">
    <source>
        <dbReference type="RuleBase" id="RU000673"/>
    </source>
</evidence>
<feature type="active site" description="Proton acceptor" evidence="7">
    <location>
        <position position="19"/>
    </location>
</feature>
<dbReference type="InterPro" id="IPR018171">
    <property type="entry name" value="Pept_tRNA_hydro_CS"/>
</dbReference>
<comment type="similarity">
    <text evidence="5 7 9">Belongs to the PTH family.</text>
</comment>
<keyword evidence="7" id="KW-0963">Cytoplasm</keyword>
<dbReference type="EMBL" id="MEZT01000023">
    <property type="protein sequence ID" value="OGD56278.1"/>
    <property type="molecule type" value="Genomic_DNA"/>
</dbReference>
<dbReference type="CDD" id="cd00462">
    <property type="entry name" value="PTH"/>
    <property type="match status" value="1"/>
</dbReference>
<dbReference type="PANTHER" id="PTHR17224:SF1">
    <property type="entry name" value="PEPTIDYL-TRNA HYDROLASE"/>
    <property type="match status" value="1"/>
</dbReference>